<dbReference type="PROSITE" id="PS50082">
    <property type="entry name" value="WD_REPEATS_2"/>
    <property type="match status" value="2"/>
</dbReference>
<feature type="repeat" description="WD" evidence="1">
    <location>
        <begin position="17"/>
        <end position="58"/>
    </location>
</feature>
<dbReference type="PROSITE" id="PS50294">
    <property type="entry name" value="WD_REPEATS_REGION"/>
    <property type="match status" value="2"/>
</dbReference>
<dbReference type="AlphaFoldDB" id="A0A450TUU0"/>
<proteinExistence type="predicted"/>
<sequence>MPPQTKSIIEKLYNHSEPSYPHAIHTIAFAPDGRTVLSGGCKGTLKLWNVASGQEIRIFPSRGKPYSSCVLSVAFSPDGQRAASGDTDGVIILWGAE</sequence>
<dbReference type="InterPro" id="IPR001680">
    <property type="entry name" value="WD40_rpt"/>
</dbReference>
<keyword evidence="1" id="KW-0853">WD repeat</keyword>
<dbReference type="Gene3D" id="2.130.10.10">
    <property type="entry name" value="YVTN repeat-like/Quinoprotein amine dehydrogenase"/>
    <property type="match status" value="1"/>
</dbReference>
<dbReference type="SMART" id="SM00320">
    <property type="entry name" value="WD40"/>
    <property type="match status" value="2"/>
</dbReference>
<dbReference type="PANTHER" id="PTHR19879">
    <property type="entry name" value="TRANSCRIPTION INITIATION FACTOR TFIID"/>
    <property type="match status" value="1"/>
</dbReference>
<organism evidence="2">
    <name type="scientific">Candidatus Kentrum sp. FW</name>
    <dbReference type="NCBI Taxonomy" id="2126338"/>
    <lineage>
        <taxon>Bacteria</taxon>
        <taxon>Pseudomonadati</taxon>
        <taxon>Pseudomonadota</taxon>
        <taxon>Gammaproteobacteria</taxon>
        <taxon>Candidatus Kentrum</taxon>
    </lineage>
</organism>
<evidence type="ECO:0000256" key="1">
    <source>
        <dbReference type="PROSITE-ProRule" id="PRU00221"/>
    </source>
</evidence>
<protein>
    <submittedName>
        <fullName evidence="2">WD domain-containing protein, G-beta repeat-containing protein</fullName>
    </submittedName>
</protein>
<evidence type="ECO:0000313" key="2">
    <source>
        <dbReference type="EMBL" id="VFJ72767.1"/>
    </source>
</evidence>
<dbReference type="Pfam" id="PF00400">
    <property type="entry name" value="WD40"/>
    <property type="match status" value="2"/>
</dbReference>
<feature type="repeat" description="WD" evidence="1">
    <location>
        <begin position="63"/>
        <end position="97"/>
    </location>
</feature>
<reference evidence="2" key="1">
    <citation type="submission" date="2019-02" db="EMBL/GenBank/DDBJ databases">
        <authorList>
            <person name="Gruber-Vodicka R. H."/>
            <person name="Seah K. B. B."/>
        </authorList>
    </citation>
    <scope>NUCLEOTIDE SEQUENCE</scope>
    <source>
        <strain evidence="2">BECK_BZ131</strain>
    </source>
</reference>
<dbReference type="PANTHER" id="PTHR19879:SF9">
    <property type="entry name" value="TRANSCRIPTION INITIATION FACTOR TFIID SUBUNIT 5"/>
    <property type="match status" value="1"/>
</dbReference>
<dbReference type="SUPFAM" id="SSF50978">
    <property type="entry name" value="WD40 repeat-like"/>
    <property type="match status" value="1"/>
</dbReference>
<dbReference type="InterPro" id="IPR036322">
    <property type="entry name" value="WD40_repeat_dom_sf"/>
</dbReference>
<dbReference type="InterPro" id="IPR015943">
    <property type="entry name" value="WD40/YVTN_repeat-like_dom_sf"/>
</dbReference>
<accession>A0A450TUU0</accession>
<gene>
    <name evidence="2" type="ORF">BECKFW1821C_GA0114237_103711</name>
</gene>
<name>A0A450TUU0_9GAMM</name>
<dbReference type="EMBL" id="CAADFE010000037">
    <property type="protein sequence ID" value="VFJ72767.1"/>
    <property type="molecule type" value="Genomic_DNA"/>
</dbReference>